<keyword evidence="3" id="KW-1185">Reference proteome</keyword>
<dbReference type="AlphaFoldDB" id="A0A3S0AWR3"/>
<protein>
    <submittedName>
        <fullName evidence="2">MarR family transcriptional regulator</fullName>
    </submittedName>
</protein>
<dbReference type="SUPFAM" id="SSF46785">
    <property type="entry name" value="Winged helix' DNA-binding domain"/>
    <property type="match status" value="1"/>
</dbReference>
<evidence type="ECO:0000259" key="1">
    <source>
        <dbReference type="PROSITE" id="PS50995"/>
    </source>
</evidence>
<dbReference type="InterPro" id="IPR036390">
    <property type="entry name" value="WH_DNA-bd_sf"/>
</dbReference>
<dbReference type="InterPro" id="IPR039422">
    <property type="entry name" value="MarR/SlyA-like"/>
</dbReference>
<gene>
    <name evidence="2" type="ORF">EAH68_06615</name>
</gene>
<dbReference type="EMBL" id="RXHJ01000006">
    <property type="protein sequence ID" value="RSZ63960.1"/>
    <property type="molecule type" value="Genomic_DNA"/>
</dbReference>
<evidence type="ECO:0000313" key="2">
    <source>
        <dbReference type="EMBL" id="RSZ63960.1"/>
    </source>
</evidence>
<dbReference type="PANTHER" id="PTHR33164">
    <property type="entry name" value="TRANSCRIPTIONAL REGULATOR, MARR FAMILY"/>
    <property type="match status" value="1"/>
</dbReference>
<dbReference type="GO" id="GO:0006950">
    <property type="term" value="P:response to stress"/>
    <property type="evidence" value="ECO:0007669"/>
    <property type="project" value="TreeGrafter"/>
</dbReference>
<dbReference type="GO" id="GO:0003700">
    <property type="term" value="F:DNA-binding transcription factor activity"/>
    <property type="evidence" value="ECO:0007669"/>
    <property type="project" value="InterPro"/>
</dbReference>
<dbReference type="InterPro" id="IPR036388">
    <property type="entry name" value="WH-like_DNA-bd_sf"/>
</dbReference>
<dbReference type="PANTHER" id="PTHR33164:SF99">
    <property type="entry name" value="MARR FAMILY REGULATORY PROTEIN"/>
    <property type="match status" value="1"/>
</dbReference>
<dbReference type="Pfam" id="PF01047">
    <property type="entry name" value="MarR"/>
    <property type="match status" value="1"/>
</dbReference>
<dbReference type="Proteomes" id="UP000274907">
    <property type="component" value="Unassembled WGS sequence"/>
</dbReference>
<reference evidence="2 3" key="1">
    <citation type="submission" date="2018-12" db="EMBL/GenBank/DDBJ databases">
        <title>YIM 101343 draft genome.</title>
        <authorList>
            <person name="Chen X."/>
        </authorList>
    </citation>
    <scope>NUCLEOTIDE SEQUENCE [LARGE SCALE GENOMIC DNA]</scope>
    <source>
        <strain evidence="2 3">YIM 101343</strain>
    </source>
</reference>
<dbReference type="PROSITE" id="PS50995">
    <property type="entry name" value="HTH_MARR_2"/>
    <property type="match status" value="1"/>
</dbReference>
<sequence>MASMNSADTARWLNPKEMDTWLSLWSVLEWLPGRLDAQLREDAGLSLAEYNALSQISQAPDASIRLSELAVVANMKLPHLSRVITRLEKAGWVRRIPDPADGRYTLAQLTEDGIAKVAAAAPGHVEAVRRYVFDHLSPQQIDALGEVTASIVEAVDAPGLAR</sequence>
<dbReference type="Gene3D" id="1.10.10.10">
    <property type="entry name" value="Winged helix-like DNA-binding domain superfamily/Winged helix DNA-binding domain"/>
    <property type="match status" value="1"/>
</dbReference>
<name>A0A3S0AWR3_9CORY</name>
<accession>A0A3S0AWR3</accession>
<proteinExistence type="predicted"/>
<evidence type="ECO:0000313" key="3">
    <source>
        <dbReference type="Proteomes" id="UP000274907"/>
    </source>
</evidence>
<dbReference type="SMART" id="SM00347">
    <property type="entry name" value="HTH_MARR"/>
    <property type="match status" value="1"/>
</dbReference>
<feature type="domain" description="HTH marR-type" evidence="1">
    <location>
        <begin position="17"/>
        <end position="153"/>
    </location>
</feature>
<comment type="caution">
    <text evidence="2">The sequence shown here is derived from an EMBL/GenBank/DDBJ whole genome shotgun (WGS) entry which is preliminary data.</text>
</comment>
<dbReference type="OrthoDB" id="8635520at2"/>
<dbReference type="PRINTS" id="PR00598">
    <property type="entry name" value="HTHMARR"/>
</dbReference>
<organism evidence="2 3">
    <name type="scientific">Corynebacterium hylobatis</name>
    <dbReference type="NCBI Taxonomy" id="1859290"/>
    <lineage>
        <taxon>Bacteria</taxon>
        <taxon>Bacillati</taxon>
        <taxon>Actinomycetota</taxon>
        <taxon>Actinomycetes</taxon>
        <taxon>Mycobacteriales</taxon>
        <taxon>Corynebacteriaceae</taxon>
        <taxon>Corynebacterium</taxon>
    </lineage>
</organism>
<dbReference type="InterPro" id="IPR000835">
    <property type="entry name" value="HTH_MarR-typ"/>
</dbReference>